<accession>A0A0U1QRB8</accession>
<feature type="domain" description="PTS EIIA type-4" evidence="6">
    <location>
        <begin position="3"/>
        <end position="123"/>
    </location>
</feature>
<evidence type="ECO:0000259" key="6">
    <source>
        <dbReference type="PROSITE" id="PS51096"/>
    </source>
</evidence>
<dbReference type="InterPro" id="IPR012844">
    <property type="entry name" value="DhaM_N"/>
</dbReference>
<dbReference type="GO" id="GO:0016020">
    <property type="term" value="C:membrane"/>
    <property type="evidence" value="ECO:0007669"/>
    <property type="project" value="InterPro"/>
</dbReference>
<dbReference type="EC" id="2.7.1.121" evidence="3"/>
<dbReference type="STRING" id="1069536.SINU_03305"/>
<dbReference type="EMBL" id="AFVQ02000042">
    <property type="protein sequence ID" value="KLI03351.1"/>
    <property type="molecule type" value="Genomic_DNA"/>
</dbReference>
<reference evidence="7 8" key="1">
    <citation type="journal article" date="2011" name="J. Bacteriol.">
        <title>Draft genome sequence of Sporolactobacillus inulinus strain CASD, an efficient D-lactic acid-producing bacterium with high-concentration lactate tolerance capability.</title>
        <authorList>
            <person name="Yu B."/>
            <person name="Su F."/>
            <person name="Wang L."/>
            <person name="Xu K."/>
            <person name="Zhao B."/>
            <person name="Xu P."/>
        </authorList>
    </citation>
    <scope>NUCLEOTIDE SEQUENCE [LARGE SCALE GENOMIC DNA]</scope>
    <source>
        <strain evidence="7 8">CASD</strain>
    </source>
</reference>
<evidence type="ECO:0000256" key="5">
    <source>
        <dbReference type="ARBA" id="ARBA00046577"/>
    </source>
</evidence>
<dbReference type="Pfam" id="PF03610">
    <property type="entry name" value="EIIA-man"/>
    <property type="match status" value="1"/>
</dbReference>
<comment type="subunit">
    <text evidence="5">Homodimer. The dihydroxyacetone kinase complex is composed of a homodimer of DhaM, a homodimer of DhaK and the subunit DhaL.</text>
</comment>
<keyword evidence="7" id="KW-0418">Kinase</keyword>
<dbReference type="InterPro" id="IPR004701">
    <property type="entry name" value="PTS_EIIA_man-typ"/>
</dbReference>
<dbReference type="PANTHER" id="PTHR38594">
    <property type="entry name" value="PEP-DEPENDENT DIHYDROXYACETONE KINASE, PHOSPHORYL DONOR SUBUNIT DHAM"/>
    <property type="match status" value="1"/>
</dbReference>
<evidence type="ECO:0000313" key="7">
    <source>
        <dbReference type="EMBL" id="KLI03351.1"/>
    </source>
</evidence>
<evidence type="ECO:0000256" key="3">
    <source>
        <dbReference type="ARBA" id="ARBA00012095"/>
    </source>
</evidence>
<comment type="caution">
    <text evidence="7">The sequence shown here is derived from an EMBL/GenBank/DDBJ whole genome shotgun (WGS) entry which is preliminary data.</text>
</comment>
<gene>
    <name evidence="7" type="ORF">SINU_03305</name>
</gene>
<keyword evidence="4" id="KW-0808">Transferase</keyword>
<sequence length="123" mass="13307">MPEIGILLVSHVREIGDGVLRLLKEVAGDVTIKAAAGTEDNGVGTSFDRINEAVTSFEEPRIWAFYDLGSAKMNLDLVSETTDKNLEIQDVSFVEGAYVAAAMLQANASEDSIHSELKPLKIK</sequence>
<organism evidence="7 8">
    <name type="scientific">Sporolactobacillus inulinus CASD</name>
    <dbReference type="NCBI Taxonomy" id="1069536"/>
    <lineage>
        <taxon>Bacteria</taxon>
        <taxon>Bacillati</taxon>
        <taxon>Bacillota</taxon>
        <taxon>Bacilli</taxon>
        <taxon>Bacillales</taxon>
        <taxon>Sporolactobacillaceae</taxon>
        <taxon>Sporolactobacillus</taxon>
    </lineage>
</organism>
<dbReference type="RefSeq" id="WP_010024428.1">
    <property type="nucleotide sequence ID" value="NZ_AFVQ02000042.1"/>
</dbReference>
<proteinExistence type="predicted"/>
<dbReference type="InterPro" id="IPR039643">
    <property type="entry name" value="DhaM"/>
</dbReference>
<name>A0A0U1QRB8_9BACL</name>
<evidence type="ECO:0000313" key="8">
    <source>
        <dbReference type="Proteomes" id="UP000035553"/>
    </source>
</evidence>
<dbReference type="PANTHER" id="PTHR38594:SF1">
    <property type="entry name" value="PEP-DEPENDENT DIHYDROXYACETONE KINASE, PHOSPHORYL DONOR SUBUNIT DHAM"/>
    <property type="match status" value="1"/>
</dbReference>
<comment type="catalytic activity">
    <reaction evidence="1">
        <text>dihydroxyacetone + phosphoenolpyruvate = dihydroxyacetone phosphate + pyruvate</text>
        <dbReference type="Rhea" id="RHEA:18381"/>
        <dbReference type="ChEBI" id="CHEBI:15361"/>
        <dbReference type="ChEBI" id="CHEBI:16016"/>
        <dbReference type="ChEBI" id="CHEBI:57642"/>
        <dbReference type="ChEBI" id="CHEBI:58702"/>
        <dbReference type="EC" id="2.7.1.121"/>
    </reaction>
</comment>
<evidence type="ECO:0000256" key="4">
    <source>
        <dbReference type="ARBA" id="ARBA00022679"/>
    </source>
</evidence>
<keyword evidence="8" id="KW-1185">Reference proteome</keyword>
<dbReference type="Gene3D" id="3.40.50.510">
    <property type="entry name" value="Phosphotransferase system, mannose-type IIA component"/>
    <property type="match status" value="1"/>
</dbReference>
<evidence type="ECO:0000256" key="2">
    <source>
        <dbReference type="ARBA" id="ARBA00002788"/>
    </source>
</evidence>
<dbReference type="GO" id="GO:0047324">
    <property type="term" value="F:phosphoenolpyruvate-glycerone phosphotransferase activity"/>
    <property type="evidence" value="ECO:0007669"/>
    <property type="project" value="UniProtKB-EC"/>
</dbReference>
<protein>
    <recommendedName>
        <fullName evidence="3">phosphoenolpyruvate--glycerone phosphotransferase</fullName>
        <ecNumber evidence="3">2.7.1.121</ecNumber>
    </recommendedName>
</protein>
<dbReference type="AlphaFoldDB" id="A0A0U1QRB8"/>
<dbReference type="PROSITE" id="PS51096">
    <property type="entry name" value="PTS_EIIA_TYPE_4"/>
    <property type="match status" value="1"/>
</dbReference>
<dbReference type="GO" id="GO:0019563">
    <property type="term" value="P:glycerol catabolic process"/>
    <property type="evidence" value="ECO:0007669"/>
    <property type="project" value="InterPro"/>
</dbReference>
<dbReference type="NCBIfam" id="TIGR02364">
    <property type="entry name" value="dha_pts"/>
    <property type="match status" value="1"/>
</dbReference>
<dbReference type="SUPFAM" id="SSF53062">
    <property type="entry name" value="PTS system fructose IIA component-like"/>
    <property type="match status" value="1"/>
</dbReference>
<evidence type="ECO:0000256" key="1">
    <source>
        <dbReference type="ARBA" id="ARBA00001113"/>
    </source>
</evidence>
<dbReference type="Proteomes" id="UP000035553">
    <property type="component" value="Unassembled WGS sequence"/>
</dbReference>
<comment type="function">
    <text evidence="2">Component of the dihydroxyacetone kinase complex, which is responsible for the phosphoenolpyruvate (PEP)-dependent phosphorylation of dihydroxyacetone. DhaM serves as the phosphoryl donor. Is phosphorylated by phosphoenolpyruvate in an EI- and HPr-dependent reaction, and a phosphorelay system on histidine residues finally leads to phosphoryl transfer to DhaL and dihydroxyacetone.</text>
</comment>
<dbReference type="InterPro" id="IPR036662">
    <property type="entry name" value="PTS_EIIA_man-typ_sf"/>
</dbReference>
<dbReference type="GO" id="GO:0009401">
    <property type="term" value="P:phosphoenolpyruvate-dependent sugar phosphotransferase system"/>
    <property type="evidence" value="ECO:0007669"/>
    <property type="project" value="InterPro"/>
</dbReference>